<feature type="compositionally biased region" description="Low complexity" evidence="1">
    <location>
        <begin position="1778"/>
        <end position="1796"/>
    </location>
</feature>
<keyword evidence="4" id="KW-1185">Reference proteome</keyword>
<feature type="compositionally biased region" description="Low complexity" evidence="1">
    <location>
        <begin position="430"/>
        <end position="443"/>
    </location>
</feature>
<reference evidence="3 4" key="1">
    <citation type="submission" date="2018-07" db="EMBL/GenBank/DDBJ databases">
        <title>Venubactetium sediminum gen. nov., sp. nov., isolated from a marine solar saltern.</title>
        <authorList>
            <person name="Wang S."/>
        </authorList>
    </citation>
    <scope>NUCLEOTIDE SEQUENCE [LARGE SCALE GENOMIC DNA]</scope>
    <source>
        <strain evidence="3 4">WD2A32</strain>
    </source>
</reference>
<feature type="compositionally biased region" description="Basic residues" evidence="1">
    <location>
        <begin position="61"/>
        <end position="74"/>
    </location>
</feature>
<feature type="region of interest" description="Disordered" evidence="1">
    <location>
        <begin position="1778"/>
        <end position="1812"/>
    </location>
</feature>
<dbReference type="Gene3D" id="3.40.50.300">
    <property type="entry name" value="P-loop containing nucleotide triphosphate hydrolases"/>
    <property type="match status" value="1"/>
</dbReference>
<name>A0A369TF50_9PROT</name>
<protein>
    <submittedName>
        <fullName evidence="3">DUF4011 domain-containing protein</fullName>
    </submittedName>
</protein>
<evidence type="ECO:0000313" key="3">
    <source>
        <dbReference type="EMBL" id="RDD63005.1"/>
    </source>
</evidence>
<feature type="domain" description="Restriction endonuclease type II-like" evidence="2">
    <location>
        <begin position="1673"/>
        <end position="1766"/>
    </location>
</feature>
<feature type="region of interest" description="Disordered" evidence="1">
    <location>
        <begin position="1309"/>
        <end position="1341"/>
    </location>
</feature>
<dbReference type="Pfam" id="PF18741">
    <property type="entry name" value="MTES_1575"/>
    <property type="match status" value="1"/>
</dbReference>
<accession>A0A369TF50</accession>
<gene>
    <name evidence="3" type="ORF">DRB17_04315</name>
</gene>
<feature type="region of interest" description="Disordered" evidence="1">
    <location>
        <begin position="54"/>
        <end position="91"/>
    </location>
</feature>
<dbReference type="InterPro" id="IPR011335">
    <property type="entry name" value="Restrct_endonuc-II-like"/>
</dbReference>
<dbReference type="SUPFAM" id="SSF52980">
    <property type="entry name" value="Restriction endonuclease-like"/>
    <property type="match status" value="1"/>
</dbReference>
<dbReference type="EMBL" id="QPMH01000003">
    <property type="protein sequence ID" value="RDD63005.1"/>
    <property type="molecule type" value="Genomic_DNA"/>
</dbReference>
<dbReference type="RefSeq" id="WP_114580956.1">
    <property type="nucleotide sequence ID" value="NZ_QPMH01000003.1"/>
</dbReference>
<evidence type="ECO:0000313" key="4">
    <source>
        <dbReference type="Proteomes" id="UP000253941"/>
    </source>
</evidence>
<feature type="region of interest" description="Disordered" evidence="1">
    <location>
        <begin position="428"/>
        <end position="448"/>
    </location>
</feature>
<dbReference type="InterPro" id="IPR027417">
    <property type="entry name" value="P-loop_NTPase"/>
</dbReference>
<dbReference type="Gene3D" id="3.40.960.10">
    <property type="entry name" value="VSR Endonuclease"/>
    <property type="match status" value="1"/>
</dbReference>
<proteinExistence type="predicted"/>
<comment type="caution">
    <text evidence="3">The sequence shown here is derived from an EMBL/GenBank/DDBJ whole genome shotgun (WGS) entry which is preliminary data.</text>
</comment>
<dbReference type="Proteomes" id="UP000253941">
    <property type="component" value="Unassembled WGS sequence"/>
</dbReference>
<dbReference type="InterPro" id="IPR025103">
    <property type="entry name" value="DUF4011"/>
</dbReference>
<dbReference type="SUPFAM" id="SSF52540">
    <property type="entry name" value="P-loop containing nucleoside triphosphate hydrolases"/>
    <property type="match status" value="2"/>
</dbReference>
<dbReference type="Pfam" id="PF13195">
    <property type="entry name" value="DUF4011"/>
    <property type="match status" value="1"/>
</dbReference>
<organism evidence="3 4">
    <name type="scientific">Ferruginivarius sediminum</name>
    <dbReference type="NCBI Taxonomy" id="2661937"/>
    <lineage>
        <taxon>Bacteria</taxon>
        <taxon>Pseudomonadati</taxon>
        <taxon>Pseudomonadota</taxon>
        <taxon>Alphaproteobacteria</taxon>
        <taxon>Rhodospirillales</taxon>
        <taxon>Rhodospirillaceae</taxon>
        <taxon>Ferruginivarius</taxon>
    </lineage>
</organism>
<evidence type="ECO:0000259" key="2">
    <source>
        <dbReference type="Pfam" id="PF18741"/>
    </source>
</evidence>
<evidence type="ECO:0000256" key="1">
    <source>
        <dbReference type="SAM" id="MobiDB-lite"/>
    </source>
</evidence>
<dbReference type="InterPro" id="IPR049468">
    <property type="entry name" value="Restrct_endonuc-II-like_dom"/>
</dbReference>
<sequence length="1812" mass="195631">MDKPSTLHRAVEELEAIVARGEDNPAALASVCRELSSPATPRARHLLQRASDMLEQARSAERKRGRFGLRKLTRKTSSEPAPPPPEAPRDPLEAAFEARRLRLLKLENDHPLLNFRHSERAATHLRLIHHAPDVLMSALRGGAALRFEPLPVSEGRPEDESDDDFLLTLAETRASDPAYLKEAARLDSEAGGPDEEWRLECELRDRVRRSMGLPDCPSPTPKSLTAYAEAQGLLPRYELPESANAEADGGTPETARTLLFPDSLEHRIFTLTAVEERMRAEHGASTLFAAFGFLEWRESERAYRKMLAPLLLYPVRVERRDVADGGGDVLRGTGAPTRVNPILRDRLAHDFGIELPSFTSDDTPEAYLARMNEKVCRNRGRWKVRRFVTVGLFDTGHSALFNELDPAHWPAARPPHTHRVIAGLLGEGAGTPATTGEAETASPSPIPVVDADSGQVSAMRRVRAGESIAVTGAPGTGKSQTIANLIADATAQGKRTLVVANKSAALDTVKARLDGLGLGACILPLHGAHSRPAAIRRALATQAEPAPDAPSEPEVAALRDEVDELERRLVRNAELLSATFGNLGKTIAELFWSEIRTREHTGLPDSIEHTDLPGAADVAPEGMTQAKAALRTLEQNGRVFIDDYGGIDNHPWHGVDEPSLSDGDLDRLRSMVAAWCAALRNLHGTASALPGPADTIPAVADARRFAAAVETLPGPEEPADTAVFAALRDDERLNAAETLHADLRQHAERIETLSADTTEPYALDGHAAELEAAAEEAARLDVAATPCSDLADVTADFRTQAEHWRRMVAAAKRLMRLAELPGEATPALVSPLLAAARRARDAETRTLRLRLRALADPDVQAELARGRKEKAALDARVEELGTTFHIPADAPEEAEKLRAHAAALTQERFLMNLRPSVRRAKRRYKALVREKGAHKKVERGRMAADMETVATLVADLHGFRQDATLCRILGGHFAGVDTDFDGLDDATAFVCAAIEAFPGHTPEQYATRHLLIEGNLDTLQEIAKLAGDEDIHRLSAALEGLTSYPNVRLDGFIGKLDTRADDIEALERQITALAIRAHVHPRDLPRTAERVRACEDVRARIDDNATAREALGPAFQGVHTDTAMLGAAIAAARTVKTSGLPDILVEHLFAVDYPDRLARFREAAGVIRNNCGEVDSAIADVEAMQCLDLRAFVAGDPETAPFPGLIARLQRAEAHGDALTAWRDYQHALRDVRELGAGPVLDAYDADNRDYEDLDAAYERQLFRALTTQIYETYPELREMQGRQAEMRGRYRDGLARLREMQAERLRAELASRDSSSLTSDPVLAATGDGENGTGVDSTGALPELSVPRLLSRLGGAIQAAKPCVMASPRALAELAPPGSVQFDLVILDEASGISPEMALGSIARAPQAVIIGDAAAPTPGGTKDTLLGLAQRQGFPLVRLSTYYRDARSGLFALAGRAFHDDGPTVFAGPDDTVQEPPLTSRMIVTGCYLAGMNVQEAQKVAEAGIDMLKQDTRRSLGVVAASEAQADVIRDIMDRLAAMDPAAAARLSDTRERGDGPEPVFVKPLQDIQGDVRDVILFSATYGLDIESGRLAGLDGPLTESGGERFIPALLGAARQNLHIVTSMHPSDLDNPGTAGAGLRALQELLALAAEPPAGALSARSLERNEPARMLRQEMEARGFAVDSNVGVNGHHLDLAVRSPANPKAYLLGIEFDGTGYRAAPAVRDSDAMWPAAMERLGWRVVRIWSSDWQADFEAELEALESHLQELAADVPPMTGTASATPVTVAASTDTSAGEAETAEPVRQARSAGE</sequence>